<dbReference type="PANTHER" id="PTHR31302">
    <property type="entry name" value="TRANSMEMBRANE PROTEIN WITH METALLOPHOSPHOESTERASE DOMAIN-RELATED"/>
    <property type="match status" value="1"/>
</dbReference>
<dbReference type="InterPro" id="IPR029052">
    <property type="entry name" value="Metallo-depent_PP-like"/>
</dbReference>
<dbReference type="OrthoDB" id="2296273at2"/>
<dbReference type="Proteomes" id="UP000182635">
    <property type="component" value="Unassembled WGS sequence"/>
</dbReference>
<evidence type="ECO:0000259" key="2">
    <source>
        <dbReference type="Pfam" id="PF13475"/>
    </source>
</evidence>
<dbReference type="Gene3D" id="3.60.21.10">
    <property type="match status" value="1"/>
</dbReference>
<accession>A0A1I2QXU3</accession>
<gene>
    <name evidence="3" type="ORF">SAMN02910432_00818</name>
</gene>
<organism evidence="3 4">
    <name type="scientific">Ligilactobacillus ruminis DSM 20403 = NBRC 102161</name>
    <dbReference type="NCBI Taxonomy" id="1423798"/>
    <lineage>
        <taxon>Bacteria</taxon>
        <taxon>Bacillati</taxon>
        <taxon>Bacillota</taxon>
        <taxon>Bacilli</taxon>
        <taxon>Lactobacillales</taxon>
        <taxon>Lactobacillaceae</taxon>
        <taxon>Ligilactobacillus</taxon>
    </lineage>
</organism>
<name>A0A1I2QXU3_9LACO</name>
<evidence type="ECO:0000259" key="1">
    <source>
        <dbReference type="Pfam" id="PF00149"/>
    </source>
</evidence>
<dbReference type="GO" id="GO:0016787">
    <property type="term" value="F:hydrolase activity"/>
    <property type="evidence" value="ECO:0007669"/>
    <property type="project" value="InterPro"/>
</dbReference>
<evidence type="ECO:0008006" key="5">
    <source>
        <dbReference type="Google" id="ProtNLM"/>
    </source>
</evidence>
<dbReference type="Pfam" id="PF13475">
    <property type="entry name" value="DUF4116"/>
    <property type="match status" value="1"/>
</dbReference>
<dbReference type="SUPFAM" id="SSF56300">
    <property type="entry name" value="Metallo-dependent phosphatases"/>
    <property type="match status" value="1"/>
</dbReference>
<protein>
    <recommendedName>
        <fullName evidence="5">Calcineurin-like phosphoesterase</fullName>
    </recommendedName>
</protein>
<sequence>MEDNLFVRSSKLIQYLKNKLFKIGKDNPFYWYYYLKDAGKRVQTKEMADKAVNEFIVDNPEYKILEVISRRFLTREVCEVAVKNNGLNLEFVPEQYKDADMCMLAVQGEGDALKYAPDCILLGDRGYEICDMAVRKGFGGCALSFVPDRYLQGKVGKSLCRAAVLSNGYSIKYVPDHLITSNLVKLAIETSAPVKDVLLPDGSRSTKGIYYKDYPVLSVVPDKFMSEEMVVLSARLYPESLQYAPKKFVSHNLCLEMIERDPMNLRYVPSPDKELVKFAIETNHLAILAVIEFKICHNALVKGSIVFIKKTFEGLEKKFENNFRTDYDIKKHEPVELAMPVLDRESKQMVSDTDRISSLFNTTNSAEKIYYITDIHLEHQIVNDPEDIEGMPLNKIRHRINDKIVEMLSSVPKNDHATLLIGGDVADSVILEKMFYEQLVSLYGNRGRIIAILGNHELWNSYPMRFESLSKKISSFIWDNFKLNSSYKYLRKIDKIISNYRQFIPSQVILLENELLIFYKDNDIDIMDEQTILNTSIKKLSEKFSEAAFLVLGGIGFSGLNPFYNAKMGLYRNTVSPKEDIKRSRRFQAIYEKVLKSAANLRVIVLTHNPMRDWSDDNYKENWIYVSGHTHQNTFLLQRNFAVFSDNQIGYLKKTWSLKSFMTDFHRFDSFKNYPDGIWKITRKQYVDFNRYQGIEMNGKGYPGDVYALKRNGFYMFVLKTKSGLCLLEGWKRHKLNHDINYYFDNLPEYVQKVYGAFAPYREAIMAISDEVHSIGGIGTVHGCIVDINYYNHVYLNILDGEVTPYFATDMTNKIVYKNMKKLLKSSKINSGSVIENRCMLSRYLSKAKKGELPILSQSNIDRWEMPAGAQIVTDRSMYKPSRIMRSIQYMFDQKVVRIWDDNIISWENKKDMTDKLTANDKLIDW</sequence>
<dbReference type="Pfam" id="PF00149">
    <property type="entry name" value="Metallophos"/>
    <property type="match status" value="1"/>
</dbReference>
<evidence type="ECO:0000313" key="3">
    <source>
        <dbReference type="EMBL" id="SFG31147.1"/>
    </source>
</evidence>
<reference evidence="4" key="1">
    <citation type="submission" date="2016-10" db="EMBL/GenBank/DDBJ databases">
        <authorList>
            <person name="Varghese N."/>
            <person name="Submissions S."/>
        </authorList>
    </citation>
    <scope>NUCLEOTIDE SEQUENCE [LARGE SCALE GENOMIC DNA]</scope>
    <source>
        <strain evidence="4">DSM 20403</strain>
    </source>
</reference>
<evidence type="ECO:0000313" key="4">
    <source>
        <dbReference type="Proteomes" id="UP000182635"/>
    </source>
</evidence>
<dbReference type="InterPro" id="IPR025197">
    <property type="entry name" value="DUF4116"/>
</dbReference>
<dbReference type="AlphaFoldDB" id="A0A1I2QXU3"/>
<proteinExistence type="predicted"/>
<dbReference type="RefSeq" id="WP_052750359.1">
    <property type="nucleotide sequence ID" value="NZ_AYYL01000007.1"/>
</dbReference>
<feature type="domain" description="Calcineurin-like phosphoesterase" evidence="1">
    <location>
        <begin position="368"/>
        <end position="632"/>
    </location>
</feature>
<dbReference type="InterPro" id="IPR051158">
    <property type="entry name" value="Metallophosphoesterase_sf"/>
</dbReference>
<dbReference type="InterPro" id="IPR004843">
    <property type="entry name" value="Calcineurin-like_PHP"/>
</dbReference>
<dbReference type="EMBL" id="FOPI01000010">
    <property type="protein sequence ID" value="SFG31147.1"/>
    <property type="molecule type" value="Genomic_DNA"/>
</dbReference>
<feature type="domain" description="DUF4116" evidence="2">
    <location>
        <begin position="75"/>
        <end position="118"/>
    </location>
</feature>
<dbReference type="PANTHER" id="PTHR31302:SF0">
    <property type="entry name" value="TRANSMEMBRANE PROTEIN WITH METALLOPHOSPHOESTERASE DOMAIN"/>
    <property type="match status" value="1"/>
</dbReference>